<keyword evidence="8" id="KW-1185">Reference proteome</keyword>
<organism evidence="7 8">
    <name type="scientific">Heracleum sosnowskyi</name>
    <dbReference type="NCBI Taxonomy" id="360622"/>
    <lineage>
        <taxon>Eukaryota</taxon>
        <taxon>Viridiplantae</taxon>
        <taxon>Streptophyta</taxon>
        <taxon>Embryophyta</taxon>
        <taxon>Tracheophyta</taxon>
        <taxon>Spermatophyta</taxon>
        <taxon>Magnoliopsida</taxon>
        <taxon>eudicotyledons</taxon>
        <taxon>Gunneridae</taxon>
        <taxon>Pentapetalae</taxon>
        <taxon>asterids</taxon>
        <taxon>campanulids</taxon>
        <taxon>Apiales</taxon>
        <taxon>Apiaceae</taxon>
        <taxon>Apioideae</taxon>
        <taxon>apioid superclade</taxon>
        <taxon>Tordylieae</taxon>
        <taxon>Tordyliinae</taxon>
        <taxon>Heracleum</taxon>
    </lineage>
</organism>
<dbReference type="PANTHER" id="PTHR21314:SF0">
    <property type="entry name" value="QUEUOSINE 5'-PHOSPHATE N-GLYCOSYLASE_HYDROLASE"/>
    <property type="match status" value="1"/>
</dbReference>
<evidence type="ECO:0000256" key="4">
    <source>
        <dbReference type="ARBA" id="ARBA00035393"/>
    </source>
</evidence>
<evidence type="ECO:0000256" key="1">
    <source>
        <dbReference type="ARBA" id="ARBA00022801"/>
    </source>
</evidence>
<dbReference type="InterPro" id="IPR019438">
    <property type="entry name" value="Q_salvage"/>
</dbReference>
<protein>
    <recommendedName>
        <fullName evidence="3 6">Queuosine 5'-phosphate N-glycosylase/hydrolase</fullName>
        <ecNumber evidence="6">3.2.2.-</ecNumber>
    </recommendedName>
    <alternativeName>
        <fullName evidence="4 6">Queuosine-nucleotide N-glycosylase/hydrolase</fullName>
    </alternativeName>
</protein>
<comment type="catalytic activity">
    <reaction evidence="5 6">
        <text>queuosine 5'-phosphate + H2O = queuine + D-ribose 5-phosphate</text>
        <dbReference type="Rhea" id="RHEA:75387"/>
        <dbReference type="ChEBI" id="CHEBI:15377"/>
        <dbReference type="ChEBI" id="CHEBI:17433"/>
        <dbReference type="ChEBI" id="CHEBI:78346"/>
        <dbReference type="ChEBI" id="CHEBI:194371"/>
    </reaction>
    <physiologicalReaction direction="left-to-right" evidence="5 6">
        <dbReference type="Rhea" id="RHEA:75388"/>
    </physiologicalReaction>
</comment>
<reference evidence="7" key="1">
    <citation type="submission" date="2023-02" db="EMBL/GenBank/DDBJ databases">
        <title>Genome of toxic invasive species Heracleum sosnowskyi carries increased number of genes despite the absence of recent whole-genome duplications.</title>
        <authorList>
            <person name="Schelkunov M."/>
            <person name="Shtratnikova V."/>
            <person name="Makarenko M."/>
            <person name="Klepikova A."/>
            <person name="Omelchenko D."/>
            <person name="Novikova G."/>
            <person name="Obukhova E."/>
            <person name="Bogdanov V."/>
            <person name="Penin A."/>
            <person name="Logacheva M."/>
        </authorList>
    </citation>
    <scope>NUCLEOTIDE SEQUENCE</scope>
    <source>
        <strain evidence="7">Hsosn_3</strain>
        <tissue evidence="7">Leaf</tissue>
    </source>
</reference>
<comment type="similarity">
    <text evidence="2 6">Belongs to the QNG1 protein family.</text>
</comment>
<name>A0AAD8M8S7_9APIA</name>
<evidence type="ECO:0000256" key="6">
    <source>
        <dbReference type="RuleBase" id="RU365002"/>
    </source>
</evidence>
<dbReference type="PANTHER" id="PTHR21314">
    <property type="entry name" value="QUEUOSINE 5'-PHOSPHATE N-GLYCOSYLASE_HYDROLASE-RELATED"/>
    <property type="match status" value="1"/>
</dbReference>
<evidence type="ECO:0000256" key="2">
    <source>
        <dbReference type="ARBA" id="ARBA00035119"/>
    </source>
</evidence>
<evidence type="ECO:0000256" key="3">
    <source>
        <dbReference type="ARBA" id="ARBA00035306"/>
    </source>
</evidence>
<evidence type="ECO:0000256" key="5">
    <source>
        <dbReference type="ARBA" id="ARBA00048204"/>
    </source>
</evidence>
<sequence length="220" mass="24670">MHYMFQIGRKLDRSFEGKASNLVDCCKKSAVKPVSLVASHFPGERRKPETGAYPSAISGFEQGHEETIMGSKMKFSCIKELRYLSLTYGGAFNGQSYGEFHNIGSITMFADYIVPEVLQQLLSARYSSSLSHVIIDNTSEIALGSEEEIELRDCAVYAAEKIREFIHKNNGNYVQYIAYLLIVQVTLNNSFDSVLNKLIFVCKLAFCPVFGWNVMFVVGV</sequence>
<keyword evidence="1 6" id="KW-0378">Hydrolase</keyword>
<dbReference type="Proteomes" id="UP001237642">
    <property type="component" value="Unassembled WGS sequence"/>
</dbReference>
<dbReference type="AlphaFoldDB" id="A0AAD8M8S7"/>
<dbReference type="EMBL" id="JAUIZM010000009">
    <property type="protein sequence ID" value="KAK1363737.1"/>
    <property type="molecule type" value="Genomic_DNA"/>
</dbReference>
<dbReference type="GO" id="GO:0016787">
    <property type="term" value="F:hydrolase activity"/>
    <property type="evidence" value="ECO:0007669"/>
    <property type="project" value="UniProtKB-KW"/>
</dbReference>
<comment type="caution">
    <text evidence="7">The sequence shown here is derived from an EMBL/GenBank/DDBJ whole genome shotgun (WGS) entry which is preliminary data.</text>
</comment>
<evidence type="ECO:0000313" key="8">
    <source>
        <dbReference type="Proteomes" id="UP001237642"/>
    </source>
</evidence>
<accession>A0AAD8M8S7</accession>
<dbReference type="EC" id="3.2.2.-" evidence="6"/>
<dbReference type="GO" id="GO:0006400">
    <property type="term" value="P:tRNA modification"/>
    <property type="evidence" value="ECO:0007669"/>
    <property type="project" value="TreeGrafter"/>
</dbReference>
<evidence type="ECO:0000313" key="7">
    <source>
        <dbReference type="EMBL" id="KAK1363737.1"/>
    </source>
</evidence>
<dbReference type="Pfam" id="PF10343">
    <property type="entry name" value="Q_salvage"/>
    <property type="match status" value="1"/>
</dbReference>
<gene>
    <name evidence="7" type="ORF">POM88_039298</name>
</gene>
<comment type="function">
    <text evidence="6">Catalyzes the hydrolysis of queuosine 5'-phosphate, releasing the nucleobase queuine (q). Is required for salvage of queuine from exogenous queuosine (Q) that is imported and then converted to queuosine 5'-phosphate intracellularly.</text>
</comment>
<reference evidence="7" key="2">
    <citation type="submission" date="2023-05" db="EMBL/GenBank/DDBJ databases">
        <authorList>
            <person name="Schelkunov M.I."/>
        </authorList>
    </citation>
    <scope>NUCLEOTIDE SEQUENCE</scope>
    <source>
        <strain evidence="7">Hsosn_3</strain>
        <tissue evidence="7">Leaf</tissue>
    </source>
</reference>
<proteinExistence type="inferred from homology"/>